<dbReference type="EMBL" id="BDIP01000140">
    <property type="protein sequence ID" value="GIQ80299.1"/>
    <property type="molecule type" value="Genomic_DNA"/>
</dbReference>
<organism evidence="2 3">
    <name type="scientific">Kipferlia bialata</name>
    <dbReference type="NCBI Taxonomy" id="797122"/>
    <lineage>
        <taxon>Eukaryota</taxon>
        <taxon>Metamonada</taxon>
        <taxon>Carpediemonas-like organisms</taxon>
        <taxon>Kipferlia</taxon>
    </lineage>
</organism>
<dbReference type="InterPro" id="IPR042234">
    <property type="entry name" value="WDFY1/WDFY2"/>
</dbReference>
<name>A0A9K3CRI1_9EUKA</name>
<dbReference type="SMART" id="SM00320">
    <property type="entry name" value="WD40"/>
    <property type="match status" value="6"/>
</dbReference>
<dbReference type="Proteomes" id="UP000265618">
    <property type="component" value="Unassembled WGS sequence"/>
</dbReference>
<dbReference type="PANTHER" id="PTHR46189">
    <property type="entry name" value="LD41958P"/>
    <property type="match status" value="1"/>
</dbReference>
<dbReference type="GO" id="GO:0005769">
    <property type="term" value="C:early endosome"/>
    <property type="evidence" value="ECO:0007669"/>
    <property type="project" value="TreeGrafter"/>
</dbReference>
<feature type="repeat" description="WD" evidence="1">
    <location>
        <begin position="17"/>
        <end position="48"/>
    </location>
</feature>
<accession>A0A9K3CRI1</accession>
<dbReference type="PROSITE" id="PS50082">
    <property type="entry name" value="WD_REPEATS_2"/>
    <property type="match status" value="3"/>
</dbReference>
<dbReference type="SUPFAM" id="SSF50978">
    <property type="entry name" value="WD40 repeat-like"/>
    <property type="match status" value="1"/>
</dbReference>
<keyword evidence="1" id="KW-0853">WD repeat</keyword>
<keyword evidence="3" id="KW-1185">Reference proteome</keyword>
<dbReference type="InterPro" id="IPR036322">
    <property type="entry name" value="WD40_repeat_dom_sf"/>
</dbReference>
<comment type="caution">
    <text evidence="2">The sequence shown here is derived from an EMBL/GenBank/DDBJ whole genome shotgun (WGS) entry which is preliminary data.</text>
</comment>
<gene>
    <name evidence="2" type="ORF">KIPB_001074</name>
</gene>
<dbReference type="InterPro" id="IPR001680">
    <property type="entry name" value="WD40_rpt"/>
</dbReference>
<evidence type="ECO:0000313" key="3">
    <source>
        <dbReference type="Proteomes" id="UP000265618"/>
    </source>
</evidence>
<protein>
    <submittedName>
        <fullName evidence="2">Uncharacterized protein</fullName>
    </submittedName>
</protein>
<dbReference type="AlphaFoldDB" id="A0A9K3CRI1"/>
<evidence type="ECO:0000313" key="2">
    <source>
        <dbReference type="EMBL" id="GIQ80299.1"/>
    </source>
</evidence>
<proteinExistence type="predicted"/>
<dbReference type="Pfam" id="PF00400">
    <property type="entry name" value="WD40"/>
    <property type="match status" value="3"/>
</dbReference>
<evidence type="ECO:0000256" key="1">
    <source>
        <dbReference type="PROSITE-ProRule" id="PRU00221"/>
    </source>
</evidence>
<feature type="repeat" description="WD" evidence="1">
    <location>
        <begin position="208"/>
        <end position="241"/>
    </location>
</feature>
<dbReference type="Gene3D" id="2.130.10.10">
    <property type="entry name" value="YVTN repeat-like/Quinoprotein amine dehydrogenase"/>
    <property type="match status" value="2"/>
</dbReference>
<dbReference type="OrthoDB" id="63070at2759"/>
<feature type="repeat" description="WD" evidence="1">
    <location>
        <begin position="257"/>
        <end position="289"/>
    </location>
</feature>
<dbReference type="InterPro" id="IPR015943">
    <property type="entry name" value="WD40/YVTN_repeat-like_dom_sf"/>
</dbReference>
<dbReference type="PROSITE" id="PS50294">
    <property type="entry name" value="WD_REPEATS_REGION"/>
    <property type="match status" value="2"/>
</dbReference>
<reference evidence="2 3" key="1">
    <citation type="journal article" date="2018" name="PLoS ONE">
        <title>The draft genome of Kipferlia bialata reveals reductive genome evolution in fornicate parasites.</title>
        <authorList>
            <person name="Tanifuji G."/>
            <person name="Takabayashi S."/>
            <person name="Kume K."/>
            <person name="Takagi M."/>
            <person name="Nakayama T."/>
            <person name="Kamikawa R."/>
            <person name="Inagaki Y."/>
            <person name="Hashimoto T."/>
        </authorList>
    </citation>
    <scope>NUCLEOTIDE SEQUENCE [LARGE SCALE GENOMIC DNA]</scope>
    <source>
        <strain evidence="2">NY0173</strain>
    </source>
</reference>
<sequence>MATAESDRTSPDCVVSLRGHTDSINAVTFYPEERLIFSASNDKKVHVFHALDDSYEQWKEATTFHCNSKVTALAFDGSRRRVIAGLSNGMILLLSVGDQGSCLKLAGQIDAHKKAVTKIMILPENHDVVVSVGKDKNLFLYDQEERSLGGGRVTDAVVHTFEYEQQGRRVFLGTMGRTIPVLVLGEDYRSFSQVAELGLKEAGKQLSQCGHTASVRSLLFDEKESFLFSGSFDKTVCGWQIPRQVERSRLTQLRCRLDGHRGKVKGLAWDREHRLLFSTGDDRTVIVWDATLKKVVAHWMAHEDWVLGCELYAEAGLLFTWGRDKTIKLWKWTNVTEMAIQPPPSPVKTTVET</sequence>
<dbReference type="PANTHER" id="PTHR46189:SF1">
    <property type="entry name" value="LD41958P"/>
    <property type="match status" value="1"/>
</dbReference>